<proteinExistence type="predicted"/>
<dbReference type="Gene3D" id="3.40.30.10">
    <property type="entry name" value="Glutaredoxin"/>
    <property type="match status" value="1"/>
</dbReference>
<dbReference type="InterPro" id="IPR038354">
    <property type="entry name" value="VKOR_sf"/>
</dbReference>
<keyword evidence="1" id="KW-0812">Transmembrane</keyword>
<feature type="transmembrane region" description="Helical" evidence="1">
    <location>
        <begin position="139"/>
        <end position="159"/>
    </location>
</feature>
<keyword evidence="1" id="KW-0472">Membrane</keyword>
<feature type="transmembrane region" description="Helical" evidence="1">
    <location>
        <begin position="266"/>
        <end position="288"/>
    </location>
</feature>
<evidence type="ECO:0000313" key="4">
    <source>
        <dbReference type="Proteomes" id="UP000823597"/>
    </source>
</evidence>
<organism evidence="3 4">
    <name type="scientific">Candidatus Merdivivens pullistercoris</name>
    <dbReference type="NCBI Taxonomy" id="2840873"/>
    <lineage>
        <taxon>Bacteria</taxon>
        <taxon>Pseudomonadati</taxon>
        <taxon>Bacteroidota</taxon>
        <taxon>Bacteroidia</taxon>
        <taxon>Bacteroidales</taxon>
        <taxon>Muribaculaceae</taxon>
        <taxon>Muribaculaceae incertae sedis</taxon>
        <taxon>Candidatus Merdivivens</taxon>
    </lineage>
</organism>
<dbReference type="AlphaFoldDB" id="A0A9D9N8S6"/>
<name>A0A9D9N8S6_9BACT</name>
<dbReference type="Gene3D" id="3.90.70.10">
    <property type="entry name" value="Cysteine proteinases"/>
    <property type="match status" value="1"/>
</dbReference>
<dbReference type="CDD" id="cd02972">
    <property type="entry name" value="DsbA_family"/>
    <property type="match status" value="1"/>
</dbReference>
<dbReference type="PROSITE" id="PS50990">
    <property type="entry name" value="PEPTIDASE_C39"/>
    <property type="match status" value="1"/>
</dbReference>
<evidence type="ECO:0000259" key="2">
    <source>
        <dbReference type="PROSITE" id="PS50990"/>
    </source>
</evidence>
<dbReference type="Proteomes" id="UP000823597">
    <property type="component" value="Unassembled WGS sequence"/>
</dbReference>
<dbReference type="GO" id="GO:0006508">
    <property type="term" value="P:proteolysis"/>
    <property type="evidence" value="ECO:0007669"/>
    <property type="project" value="InterPro"/>
</dbReference>
<dbReference type="GO" id="GO:0005524">
    <property type="term" value="F:ATP binding"/>
    <property type="evidence" value="ECO:0007669"/>
    <property type="project" value="InterPro"/>
</dbReference>
<keyword evidence="1" id="KW-1133">Transmembrane helix</keyword>
<dbReference type="InterPro" id="IPR005074">
    <property type="entry name" value="Peptidase_C39"/>
</dbReference>
<dbReference type="CDD" id="cd12921">
    <property type="entry name" value="VKOR_4"/>
    <property type="match status" value="1"/>
</dbReference>
<gene>
    <name evidence="3" type="ORF">IAB93_00440</name>
</gene>
<comment type="caution">
    <text evidence="3">The sequence shown here is derived from an EMBL/GenBank/DDBJ whole genome shotgun (WGS) entry which is preliminary data.</text>
</comment>
<feature type="transmembrane region" description="Helical" evidence="1">
    <location>
        <begin position="300"/>
        <end position="318"/>
    </location>
</feature>
<feature type="transmembrane region" description="Helical" evidence="1">
    <location>
        <begin position="231"/>
        <end position="254"/>
    </location>
</feature>
<sequence length="503" mass="55266">MLTYRFLRKIGVCVDPFTVRKGFESCPVYGSIRCISDMLGKCGVDNMVCRLSFRRLSEAPLPAIVELDGDFCILSGMDTVHGLLQVEDGKGRKRKISENVFTGKWSGIALLAEYGRKKEPSAVIIKVLFKKVLWLSEKYLPVILAAAVTLSGLICGNISGMAEIAGTVVAVSGLFLSWTAFVKSIYGSGQTGGFCGEKCDDVIRGDGSHILWGSFSLSELALAYFGSSLLYLAMGFPGMGCLLFASLSLVAVFYSLAWQAWHKKPCAVCLSIDAALSAFFGISLWLSYPFAWSDGAFEGLGLFAVIYIAVLLAVSRFYRLSSSDERCSYLKKRLGRFVSSPEVFAALLSRQRRLNAMECPQEGIFLNKVDTDGMEPEHRIFAVLSPRCPFCAKAFGVLEKTVDAKVGLMLIPGNDAAFDGQLIARFVHVSRTAGGEEAMDALHAWFSDRAIPDVIVDETDWEIVETCRVYCRKAGIRNVPAVFVDDHELPPQYSIEDLEYIMP</sequence>
<evidence type="ECO:0000256" key="1">
    <source>
        <dbReference type="SAM" id="Phobius"/>
    </source>
</evidence>
<dbReference type="InterPro" id="IPR036249">
    <property type="entry name" value="Thioredoxin-like_sf"/>
</dbReference>
<dbReference type="Gene3D" id="1.20.1440.130">
    <property type="entry name" value="VKOR domain"/>
    <property type="match status" value="1"/>
</dbReference>
<accession>A0A9D9N8S6</accession>
<evidence type="ECO:0000313" key="3">
    <source>
        <dbReference type="EMBL" id="MBO8464447.1"/>
    </source>
</evidence>
<dbReference type="GO" id="GO:0008233">
    <property type="term" value="F:peptidase activity"/>
    <property type="evidence" value="ECO:0007669"/>
    <property type="project" value="InterPro"/>
</dbReference>
<reference evidence="3" key="1">
    <citation type="submission" date="2020-10" db="EMBL/GenBank/DDBJ databases">
        <authorList>
            <person name="Gilroy R."/>
        </authorList>
    </citation>
    <scope>NUCLEOTIDE SEQUENCE</scope>
    <source>
        <strain evidence="3">10037</strain>
    </source>
</reference>
<reference evidence="3" key="2">
    <citation type="journal article" date="2021" name="PeerJ">
        <title>Extensive microbial diversity within the chicken gut microbiome revealed by metagenomics and culture.</title>
        <authorList>
            <person name="Gilroy R."/>
            <person name="Ravi A."/>
            <person name="Getino M."/>
            <person name="Pursley I."/>
            <person name="Horton D.L."/>
            <person name="Alikhan N.F."/>
            <person name="Baker D."/>
            <person name="Gharbi K."/>
            <person name="Hall N."/>
            <person name="Watson M."/>
            <person name="Adriaenssens E.M."/>
            <person name="Foster-Nyarko E."/>
            <person name="Jarju S."/>
            <person name="Secka A."/>
            <person name="Antonio M."/>
            <person name="Oren A."/>
            <person name="Chaudhuri R.R."/>
            <person name="La Ragione R."/>
            <person name="Hildebrand F."/>
            <person name="Pallen M.J."/>
        </authorList>
    </citation>
    <scope>NUCLEOTIDE SEQUENCE</scope>
    <source>
        <strain evidence="3">10037</strain>
    </source>
</reference>
<dbReference type="EMBL" id="JADIME010000005">
    <property type="protein sequence ID" value="MBO8464447.1"/>
    <property type="molecule type" value="Genomic_DNA"/>
</dbReference>
<dbReference type="GO" id="GO:0016020">
    <property type="term" value="C:membrane"/>
    <property type="evidence" value="ECO:0007669"/>
    <property type="project" value="InterPro"/>
</dbReference>
<feature type="domain" description="Peptidase C39" evidence="2">
    <location>
        <begin position="1"/>
        <end position="112"/>
    </location>
</feature>
<protein>
    <recommendedName>
        <fullName evidence="2">Peptidase C39 domain-containing protein</fullName>
    </recommendedName>
</protein>
<dbReference type="SUPFAM" id="SSF52833">
    <property type="entry name" value="Thioredoxin-like"/>
    <property type="match status" value="1"/>
</dbReference>
<feature type="transmembrane region" description="Helical" evidence="1">
    <location>
        <begin position="165"/>
        <end position="186"/>
    </location>
</feature>
<feature type="transmembrane region" description="Helical" evidence="1">
    <location>
        <begin position="207"/>
        <end position="225"/>
    </location>
</feature>